<evidence type="ECO:0000259" key="6">
    <source>
        <dbReference type="Pfam" id="PF04932"/>
    </source>
</evidence>
<feature type="transmembrane region" description="Helical" evidence="5">
    <location>
        <begin position="267"/>
        <end position="291"/>
    </location>
</feature>
<reference evidence="7 8" key="1">
    <citation type="submission" date="2012-06" db="EMBL/GenBank/DDBJ databases">
        <title>Complete sequence of chromosome of Mycobacterium chubuense NBB4.</title>
        <authorList>
            <consortium name="US DOE Joint Genome Institute"/>
            <person name="Lucas S."/>
            <person name="Han J."/>
            <person name="Lapidus A."/>
            <person name="Cheng J.-F."/>
            <person name="Goodwin L."/>
            <person name="Pitluck S."/>
            <person name="Peters L."/>
            <person name="Mikhailova N."/>
            <person name="Teshima H."/>
            <person name="Detter J.C."/>
            <person name="Han C."/>
            <person name="Tapia R."/>
            <person name="Land M."/>
            <person name="Hauser L."/>
            <person name="Kyrpides N."/>
            <person name="Ivanova N."/>
            <person name="Pagani I."/>
            <person name="Mattes T."/>
            <person name="Holmes A."/>
            <person name="Rutledge P."/>
            <person name="Paulsen I."/>
            <person name="Coleman N."/>
            <person name="Woyke T."/>
        </authorList>
    </citation>
    <scope>NUCLEOTIDE SEQUENCE [LARGE SCALE GENOMIC DNA]</scope>
    <source>
        <strain evidence="7 8">NBB4</strain>
    </source>
</reference>
<feature type="transmembrane region" description="Helical" evidence="5">
    <location>
        <begin position="235"/>
        <end position="261"/>
    </location>
</feature>
<organism evidence="7 8">
    <name type="scientific">Mycolicibacterium chubuense (strain NBB4)</name>
    <name type="common">Mycobacterium chubuense</name>
    <dbReference type="NCBI Taxonomy" id="710421"/>
    <lineage>
        <taxon>Bacteria</taxon>
        <taxon>Bacillati</taxon>
        <taxon>Actinomycetota</taxon>
        <taxon>Actinomycetes</taxon>
        <taxon>Mycobacteriales</taxon>
        <taxon>Mycobacteriaceae</taxon>
        <taxon>Mycolicibacterium</taxon>
    </lineage>
</organism>
<feature type="transmembrane region" description="Helical" evidence="5">
    <location>
        <begin position="384"/>
        <end position="405"/>
    </location>
</feature>
<dbReference type="Proteomes" id="UP000006057">
    <property type="component" value="Chromosome"/>
</dbReference>
<keyword evidence="8" id="KW-1185">Reference proteome</keyword>
<evidence type="ECO:0000256" key="5">
    <source>
        <dbReference type="SAM" id="Phobius"/>
    </source>
</evidence>
<keyword evidence="4 5" id="KW-0472">Membrane</keyword>
<dbReference type="PANTHER" id="PTHR37422">
    <property type="entry name" value="TEICHURONIC ACID BIOSYNTHESIS PROTEIN TUAE"/>
    <property type="match status" value="1"/>
</dbReference>
<evidence type="ECO:0000256" key="1">
    <source>
        <dbReference type="ARBA" id="ARBA00004141"/>
    </source>
</evidence>
<feature type="transmembrane region" description="Helical" evidence="5">
    <location>
        <begin position="78"/>
        <end position="100"/>
    </location>
</feature>
<dbReference type="eggNOG" id="COG3307">
    <property type="taxonomic scope" value="Bacteria"/>
</dbReference>
<dbReference type="RefSeq" id="WP_014814568.1">
    <property type="nucleotide sequence ID" value="NC_018027.1"/>
</dbReference>
<proteinExistence type="predicted"/>
<dbReference type="EMBL" id="CP003053">
    <property type="protein sequence ID" value="AFM16085.1"/>
    <property type="molecule type" value="Genomic_DNA"/>
</dbReference>
<sequence precursor="true">MQHDGSGASATHTVFVPAPPYLRSRTRPRLLDRHLLALLIIMSLALAVVPEVITHLNVKHSPDLPPLEDDSASSKFPLAHLASLGGSALLLALSSFVVLMKRGHPNRNIGGVLILLLAVNIPYVLSPALPAVADLPKIALANLFVLALWKTGASIDELKWVPIIVAGIGVYSLIGGLIIPDYMMYNIVSEKAIIGGWELAGPFGHGNVLGMYCAVAFSLVPLIPGRRWQVVCGMILFTTALASASRTAVIASVLVALWWLICRFRSVISIRFVGTVFVSAGVSAMLVLPFLNWDPHAFTDRASVWAASLGVWQHSPLVGLGVNWFLTDAKYSANVAVWAYVGTGHNLVVDTLVKSGVIGVVILAPVLVTAIVAARALRLTNQQIALFGYLGAFFVAAATEAVWALLPNLQLFPISGLIFAMLILSRHGDRAEEGLL</sequence>
<feature type="transmembrane region" description="Helical" evidence="5">
    <location>
        <begin position="356"/>
        <end position="377"/>
    </location>
</feature>
<dbReference type="PATRIC" id="fig|710421.3.peg.1286"/>
<keyword evidence="2 5" id="KW-0812">Transmembrane</keyword>
<feature type="transmembrane region" description="Helical" evidence="5">
    <location>
        <begin position="35"/>
        <end position="58"/>
    </location>
</feature>
<evidence type="ECO:0000256" key="2">
    <source>
        <dbReference type="ARBA" id="ARBA00022692"/>
    </source>
</evidence>
<dbReference type="InterPro" id="IPR051533">
    <property type="entry name" value="WaaL-like"/>
</dbReference>
<name>I4BFM8_MYCCN</name>
<keyword evidence="3 5" id="KW-1133">Transmembrane helix</keyword>
<dbReference type="KEGG" id="mcb:Mycch_1278"/>
<dbReference type="GO" id="GO:0016874">
    <property type="term" value="F:ligase activity"/>
    <property type="evidence" value="ECO:0007669"/>
    <property type="project" value="UniProtKB-KW"/>
</dbReference>
<gene>
    <name evidence="7" type="ordered locus">Mycch_1278</name>
</gene>
<evidence type="ECO:0000256" key="4">
    <source>
        <dbReference type="ARBA" id="ARBA00023136"/>
    </source>
</evidence>
<keyword evidence="7" id="KW-0436">Ligase</keyword>
<feature type="transmembrane region" description="Helical" evidence="5">
    <location>
        <begin position="161"/>
        <end position="183"/>
    </location>
</feature>
<dbReference type="AlphaFoldDB" id="I4BFM8"/>
<protein>
    <submittedName>
        <fullName evidence="7">Lipid A core-O-antigen ligase-like enyme</fullName>
    </submittedName>
</protein>
<dbReference type="Pfam" id="PF04932">
    <property type="entry name" value="Wzy_C"/>
    <property type="match status" value="1"/>
</dbReference>
<evidence type="ECO:0000313" key="8">
    <source>
        <dbReference type="Proteomes" id="UP000006057"/>
    </source>
</evidence>
<dbReference type="GO" id="GO:0016020">
    <property type="term" value="C:membrane"/>
    <property type="evidence" value="ECO:0007669"/>
    <property type="project" value="UniProtKB-SubCell"/>
</dbReference>
<feature type="transmembrane region" description="Helical" evidence="5">
    <location>
        <begin position="203"/>
        <end position="223"/>
    </location>
</feature>
<accession>I4BFM8</accession>
<dbReference type="PANTHER" id="PTHR37422:SF13">
    <property type="entry name" value="LIPOPOLYSACCHARIDE BIOSYNTHESIS PROTEIN PA4999-RELATED"/>
    <property type="match status" value="1"/>
</dbReference>
<dbReference type="InterPro" id="IPR007016">
    <property type="entry name" value="O-antigen_ligase-rel_domated"/>
</dbReference>
<dbReference type="STRING" id="710421.Mycch_1278"/>
<dbReference type="HOGENOM" id="CLU_694126_0_0_11"/>
<evidence type="ECO:0000313" key="7">
    <source>
        <dbReference type="EMBL" id="AFM16085.1"/>
    </source>
</evidence>
<feature type="domain" description="O-antigen ligase-related" evidence="6">
    <location>
        <begin position="234"/>
        <end position="363"/>
    </location>
</feature>
<evidence type="ECO:0000256" key="3">
    <source>
        <dbReference type="ARBA" id="ARBA00022989"/>
    </source>
</evidence>
<comment type="subcellular location">
    <subcellularLocation>
        <location evidence="1">Membrane</location>
        <topology evidence="1">Multi-pass membrane protein</topology>
    </subcellularLocation>
</comment>
<feature type="transmembrane region" description="Helical" evidence="5">
    <location>
        <begin position="107"/>
        <end position="125"/>
    </location>
</feature>